<gene>
    <name evidence="1" type="ORF">KFK09_028498</name>
</gene>
<dbReference type="Proteomes" id="UP000829196">
    <property type="component" value="Unassembled WGS sequence"/>
</dbReference>
<evidence type="ECO:0000313" key="2">
    <source>
        <dbReference type="Proteomes" id="UP000829196"/>
    </source>
</evidence>
<comment type="caution">
    <text evidence="1">The sequence shown here is derived from an EMBL/GenBank/DDBJ whole genome shotgun (WGS) entry which is preliminary data.</text>
</comment>
<proteinExistence type="predicted"/>
<protein>
    <submittedName>
        <fullName evidence="1">Uncharacterized protein</fullName>
    </submittedName>
</protein>
<evidence type="ECO:0000313" key="1">
    <source>
        <dbReference type="EMBL" id="KAI0488659.1"/>
    </source>
</evidence>
<dbReference type="EMBL" id="JAGYWB010000019">
    <property type="protein sequence ID" value="KAI0488659.1"/>
    <property type="molecule type" value="Genomic_DNA"/>
</dbReference>
<reference evidence="1" key="1">
    <citation type="journal article" date="2022" name="Front. Genet.">
        <title>Chromosome-Scale Assembly of the Dendrobium nobile Genome Provides Insights Into the Molecular Mechanism of the Biosynthesis of the Medicinal Active Ingredient of Dendrobium.</title>
        <authorList>
            <person name="Xu Q."/>
            <person name="Niu S.-C."/>
            <person name="Li K.-L."/>
            <person name="Zheng P.-J."/>
            <person name="Zhang X.-J."/>
            <person name="Jia Y."/>
            <person name="Liu Y."/>
            <person name="Niu Y.-X."/>
            <person name="Yu L.-H."/>
            <person name="Chen D.-F."/>
            <person name="Zhang G.-Q."/>
        </authorList>
    </citation>
    <scope>NUCLEOTIDE SEQUENCE</scope>
    <source>
        <tissue evidence="1">Leaf</tissue>
    </source>
</reference>
<accession>A0A8T3A3G8</accession>
<sequence>MQETSGRRQKERGNSVPRCAEFFEKLGTPRSEDVSLAFIPIPHSRFKPPTPFLFSGEPRARDRLRRRRLCLVPSTFVTSSGGSTFGLRRFFNADGRRLCPQDCRR</sequence>
<organism evidence="1 2">
    <name type="scientific">Dendrobium nobile</name>
    <name type="common">Orchid</name>
    <dbReference type="NCBI Taxonomy" id="94219"/>
    <lineage>
        <taxon>Eukaryota</taxon>
        <taxon>Viridiplantae</taxon>
        <taxon>Streptophyta</taxon>
        <taxon>Embryophyta</taxon>
        <taxon>Tracheophyta</taxon>
        <taxon>Spermatophyta</taxon>
        <taxon>Magnoliopsida</taxon>
        <taxon>Liliopsida</taxon>
        <taxon>Asparagales</taxon>
        <taxon>Orchidaceae</taxon>
        <taxon>Epidendroideae</taxon>
        <taxon>Malaxideae</taxon>
        <taxon>Dendrobiinae</taxon>
        <taxon>Dendrobium</taxon>
    </lineage>
</organism>
<keyword evidence="2" id="KW-1185">Reference proteome</keyword>
<dbReference type="AlphaFoldDB" id="A0A8T3A3G8"/>
<name>A0A8T3A3G8_DENNO</name>